<accession>A0A934I139</accession>
<reference evidence="2" key="1">
    <citation type="submission" date="2020-12" db="EMBL/GenBank/DDBJ databases">
        <title>Genome public.</title>
        <authorList>
            <person name="Sun Q."/>
        </authorList>
    </citation>
    <scope>NUCLEOTIDE SEQUENCE</scope>
    <source>
        <strain evidence="2">CCM 8863</strain>
    </source>
</reference>
<dbReference type="EMBL" id="JAEIOS010000015">
    <property type="protein sequence ID" value="MBI8990312.1"/>
    <property type="molecule type" value="Genomic_DNA"/>
</dbReference>
<dbReference type="AlphaFoldDB" id="A0A934I139"/>
<dbReference type="RefSeq" id="WP_198739317.1">
    <property type="nucleotide sequence ID" value="NZ_JAEIOS010000015.1"/>
</dbReference>
<comment type="caution">
    <text evidence="2">The sequence shown here is derived from an EMBL/GenBank/DDBJ whole genome shotgun (WGS) entry which is preliminary data.</text>
</comment>
<evidence type="ECO:0000313" key="2">
    <source>
        <dbReference type="EMBL" id="MBI8990312.1"/>
    </source>
</evidence>
<feature type="transmembrane region" description="Helical" evidence="1">
    <location>
        <begin position="37"/>
        <end position="59"/>
    </location>
</feature>
<organism evidence="2 3">
    <name type="scientific">Corynebacterium meridianum</name>
    <dbReference type="NCBI Taxonomy" id="2765363"/>
    <lineage>
        <taxon>Bacteria</taxon>
        <taxon>Bacillati</taxon>
        <taxon>Actinomycetota</taxon>
        <taxon>Actinomycetes</taxon>
        <taxon>Mycobacteriales</taxon>
        <taxon>Corynebacteriaceae</taxon>
        <taxon>Corynebacterium</taxon>
    </lineage>
</organism>
<keyword evidence="1" id="KW-1133">Transmembrane helix</keyword>
<evidence type="ECO:0000313" key="3">
    <source>
        <dbReference type="Proteomes" id="UP000645966"/>
    </source>
</evidence>
<keyword evidence="1" id="KW-0812">Transmembrane</keyword>
<protein>
    <submittedName>
        <fullName evidence="2">Uncharacterized protein</fullName>
    </submittedName>
</protein>
<proteinExistence type="predicted"/>
<gene>
    <name evidence="2" type="ORF">JDV75_11165</name>
</gene>
<dbReference type="Proteomes" id="UP000645966">
    <property type="component" value="Unassembled WGS sequence"/>
</dbReference>
<keyword evidence="3" id="KW-1185">Reference proteome</keyword>
<keyword evidence="1" id="KW-0472">Membrane</keyword>
<name>A0A934I139_9CORY</name>
<sequence>MSDIRTSPYSNAVLIGLVGLLVAVTGGLFLAPDWQMSAVLGGCALVLTAFVTAGVEAVLSPVAPRRH</sequence>
<feature type="transmembrane region" description="Helical" evidence="1">
    <location>
        <begin position="12"/>
        <end position="31"/>
    </location>
</feature>
<evidence type="ECO:0000256" key="1">
    <source>
        <dbReference type="SAM" id="Phobius"/>
    </source>
</evidence>